<proteinExistence type="predicted"/>
<evidence type="ECO:0000256" key="1">
    <source>
        <dbReference type="SAM" id="MobiDB-lite"/>
    </source>
</evidence>
<organism evidence="2 3">
    <name type="scientific">Paraburkholderia humisilvae</name>
    <dbReference type="NCBI Taxonomy" id="627669"/>
    <lineage>
        <taxon>Bacteria</taxon>
        <taxon>Pseudomonadati</taxon>
        <taxon>Pseudomonadota</taxon>
        <taxon>Betaproteobacteria</taxon>
        <taxon>Burkholderiales</taxon>
        <taxon>Burkholderiaceae</taxon>
        <taxon>Paraburkholderia</taxon>
    </lineage>
</organism>
<keyword evidence="3" id="KW-1185">Reference proteome</keyword>
<evidence type="ECO:0000313" key="2">
    <source>
        <dbReference type="EMBL" id="CAB3770792.1"/>
    </source>
</evidence>
<gene>
    <name evidence="2" type="ORF">LMG29542_06443</name>
</gene>
<dbReference type="EMBL" id="CADIKH010000048">
    <property type="protein sequence ID" value="CAB3770792.1"/>
    <property type="molecule type" value="Genomic_DNA"/>
</dbReference>
<dbReference type="AlphaFoldDB" id="A0A6J5EZR2"/>
<sequence length="81" mass="8774">MAIDAGKPVLTDADKGSPHRPVMSALESEIAECLFIDRAQRTPGQDCVRAGSMLEEYDNDLLKIAYGPSNCPLETGHIDID</sequence>
<accession>A0A6J5EZR2</accession>
<dbReference type="Proteomes" id="UP000494363">
    <property type="component" value="Unassembled WGS sequence"/>
</dbReference>
<evidence type="ECO:0000313" key="3">
    <source>
        <dbReference type="Proteomes" id="UP000494363"/>
    </source>
</evidence>
<reference evidence="2 3" key="1">
    <citation type="submission" date="2020-04" db="EMBL/GenBank/DDBJ databases">
        <authorList>
            <person name="De Canck E."/>
        </authorList>
    </citation>
    <scope>NUCLEOTIDE SEQUENCE [LARGE SCALE GENOMIC DNA]</scope>
    <source>
        <strain evidence="2 3">LMG 29542</strain>
    </source>
</reference>
<protein>
    <submittedName>
        <fullName evidence="2">Uncharacterized protein</fullName>
    </submittedName>
</protein>
<feature type="region of interest" description="Disordered" evidence="1">
    <location>
        <begin position="1"/>
        <end position="20"/>
    </location>
</feature>
<name>A0A6J5EZR2_9BURK</name>